<sequence>MLAQTDPPDAVTLPFLPWDPKLVWKVNRVLFQWLQVALRVAPKLMRDWAVRRILKSRRKGVDTTVVNNINYGSPRPGKRLDVYRATPSPNHADLATRQSSPSPPTPSSPTVSRKLGSSSTILPAPGIGESMGDLVLSRNTAGEGNNLSPVIVFFHSPQLGPIKGKKWMYETLGRNLADKGYTVVIPDLTFYPEGKAKAMVQDVRRVLNWTMINIRRYGGDPFQIHVMGHSLGGHLALLTVLQEAIVLSRDKIDDPGVEMANGLRELKIYDRAVRVPPIQGLILLAPICNVNDQVIGETMRGVSHLSKLRRILGPSHTRAMFHSPVHVLHAARNVIDPNLLPPKILFVHGGLDEEVSYLQSVLMKELMNGVGLPFVHCKIYPLGHVDVVTALMMNQDEPHSSSIHDDLNAFMAL</sequence>
<reference evidence="4 5" key="1">
    <citation type="submission" date="2014-04" db="EMBL/GenBank/DDBJ databases">
        <authorList>
            <consortium name="DOE Joint Genome Institute"/>
            <person name="Kuo A."/>
            <person name="Girlanda M."/>
            <person name="Perotto S."/>
            <person name="Kohler A."/>
            <person name="Nagy L.G."/>
            <person name="Floudas D."/>
            <person name="Copeland A."/>
            <person name="Barry K.W."/>
            <person name="Cichocki N."/>
            <person name="Veneault-Fourrey C."/>
            <person name="LaButti K."/>
            <person name="Lindquist E.A."/>
            <person name="Lipzen A."/>
            <person name="Lundell T."/>
            <person name="Morin E."/>
            <person name="Murat C."/>
            <person name="Sun H."/>
            <person name="Tunlid A."/>
            <person name="Henrissat B."/>
            <person name="Grigoriev I.V."/>
            <person name="Hibbett D.S."/>
            <person name="Martin F."/>
            <person name="Nordberg H.P."/>
            <person name="Cantor M.N."/>
            <person name="Hua S.X."/>
        </authorList>
    </citation>
    <scope>NUCLEOTIDE SEQUENCE [LARGE SCALE GENOMIC DNA]</scope>
    <source>
        <strain evidence="4 5">MUT 4182</strain>
    </source>
</reference>
<dbReference type="Gene3D" id="3.40.50.1820">
    <property type="entry name" value="alpha/beta hydrolase"/>
    <property type="match status" value="1"/>
</dbReference>
<reference evidence="5" key="2">
    <citation type="submission" date="2015-01" db="EMBL/GenBank/DDBJ databases">
        <title>Evolutionary Origins and Diversification of the Mycorrhizal Mutualists.</title>
        <authorList>
            <consortium name="DOE Joint Genome Institute"/>
            <consortium name="Mycorrhizal Genomics Consortium"/>
            <person name="Kohler A."/>
            <person name="Kuo A."/>
            <person name="Nagy L.G."/>
            <person name="Floudas D."/>
            <person name="Copeland A."/>
            <person name="Barry K.W."/>
            <person name="Cichocki N."/>
            <person name="Veneault-Fourrey C."/>
            <person name="LaButti K."/>
            <person name="Lindquist E.A."/>
            <person name="Lipzen A."/>
            <person name="Lundell T."/>
            <person name="Morin E."/>
            <person name="Murat C."/>
            <person name="Riley R."/>
            <person name="Ohm R."/>
            <person name="Sun H."/>
            <person name="Tunlid A."/>
            <person name="Henrissat B."/>
            <person name="Grigoriev I.V."/>
            <person name="Hibbett D.S."/>
            <person name="Martin F."/>
        </authorList>
    </citation>
    <scope>NUCLEOTIDE SEQUENCE [LARGE SCALE GENOMIC DNA]</scope>
    <source>
        <strain evidence="5">MUT 4182</strain>
    </source>
</reference>
<feature type="domain" description="BD-FAE-like" evidence="3">
    <location>
        <begin position="148"/>
        <end position="365"/>
    </location>
</feature>
<feature type="region of interest" description="Disordered" evidence="2">
    <location>
        <begin position="66"/>
        <end position="126"/>
    </location>
</feature>
<dbReference type="Proteomes" id="UP000054248">
    <property type="component" value="Unassembled WGS sequence"/>
</dbReference>
<accession>A0A0C3Q7Z4</accession>
<keyword evidence="1" id="KW-0378">Hydrolase</keyword>
<evidence type="ECO:0000313" key="5">
    <source>
        <dbReference type="Proteomes" id="UP000054248"/>
    </source>
</evidence>
<protein>
    <recommendedName>
        <fullName evidence="3">BD-FAE-like domain-containing protein</fullName>
    </recommendedName>
</protein>
<dbReference type="InterPro" id="IPR029058">
    <property type="entry name" value="AB_hydrolase_fold"/>
</dbReference>
<evidence type="ECO:0000256" key="1">
    <source>
        <dbReference type="ARBA" id="ARBA00022801"/>
    </source>
</evidence>
<dbReference type="STRING" id="1051891.A0A0C3Q7Z4"/>
<dbReference type="OrthoDB" id="6495301at2759"/>
<dbReference type="GO" id="GO:0016787">
    <property type="term" value="F:hydrolase activity"/>
    <property type="evidence" value="ECO:0007669"/>
    <property type="project" value="UniProtKB-KW"/>
</dbReference>
<dbReference type="Pfam" id="PF20434">
    <property type="entry name" value="BD-FAE"/>
    <property type="match status" value="1"/>
</dbReference>
<evidence type="ECO:0000313" key="4">
    <source>
        <dbReference type="EMBL" id="KIO20276.1"/>
    </source>
</evidence>
<evidence type="ECO:0000259" key="3">
    <source>
        <dbReference type="Pfam" id="PF20434"/>
    </source>
</evidence>
<gene>
    <name evidence="4" type="ORF">M407DRAFT_30068</name>
</gene>
<proteinExistence type="predicted"/>
<dbReference type="InterPro" id="IPR049492">
    <property type="entry name" value="BD-FAE-like_dom"/>
</dbReference>
<organism evidence="4 5">
    <name type="scientific">Tulasnella calospora MUT 4182</name>
    <dbReference type="NCBI Taxonomy" id="1051891"/>
    <lineage>
        <taxon>Eukaryota</taxon>
        <taxon>Fungi</taxon>
        <taxon>Dikarya</taxon>
        <taxon>Basidiomycota</taxon>
        <taxon>Agaricomycotina</taxon>
        <taxon>Agaricomycetes</taxon>
        <taxon>Cantharellales</taxon>
        <taxon>Tulasnellaceae</taxon>
        <taxon>Tulasnella</taxon>
    </lineage>
</organism>
<dbReference type="SUPFAM" id="SSF53474">
    <property type="entry name" value="alpha/beta-Hydrolases"/>
    <property type="match status" value="1"/>
</dbReference>
<dbReference type="PANTHER" id="PTHR48081:SF33">
    <property type="entry name" value="KYNURENINE FORMAMIDASE"/>
    <property type="match status" value="1"/>
</dbReference>
<dbReference type="HOGENOM" id="CLU_026034_1_0_1"/>
<dbReference type="InterPro" id="IPR050300">
    <property type="entry name" value="GDXG_lipolytic_enzyme"/>
</dbReference>
<dbReference type="EMBL" id="KN823180">
    <property type="protein sequence ID" value="KIO20276.1"/>
    <property type="molecule type" value="Genomic_DNA"/>
</dbReference>
<dbReference type="AlphaFoldDB" id="A0A0C3Q7Z4"/>
<name>A0A0C3Q7Z4_9AGAM</name>
<evidence type="ECO:0000256" key="2">
    <source>
        <dbReference type="SAM" id="MobiDB-lite"/>
    </source>
</evidence>
<keyword evidence="5" id="KW-1185">Reference proteome</keyword>
<dbReference type="PANTHER" id="PTHR48081">
    <property type="entry name" value="AB HYDROLASE SUPERFAMILY PROTEIN C4A8.06C"/>
    <property type="match status" value="1"/>
</dbReference>